<gene>
    <name evidence="2" type="ORF">N0B51_13865</name>
</gene>
<feature type="chain" id="PRO_5040880825" evidence="1">
    <location>
        <begin position="25"/>
        <end position="270"/>
    </location>
</feature>
<dbReference type="RefSeq" id="WP_259963177.1">
    <property type="nucleotide sequence ID" value="NZ_JAOAMV010000008.1"/>
</dbReference>
<keyword evidence="3" id="KW-1185">Reference proteome</keyword>
<comment type="caution">
    <text evidence="2">The sequence shown here is derived from an EMBL/GenBank/DDBJ whole genome shotgun (WGS) entry which is preliminary data.</text>
</comment>
<name>A0A9X2W4G5_9SPHN</name>
<protein>
    <submittedName>
        <fullName evidence="2">Uncharacterized protein</fullName>
    </submittedName>
</protein>
<dbReference type="AlphaFoldDB" id="A0A9X2W4G5"/>
<organism evidence="2 3">
    <name type="scientific">Tsuneonella litorea</name>
    <dbReference type="NCBI Taxonomy" id="2976475"/>
    <lineage>
        <taxon>Bacteria</taxon>
        <taxon>Pseudomonadati</taxon>
        <taxon>Pseudomonadota</taxon>
        <taxon>Alphaproteobacteria</taxon>
        <taxon>Sphingomonadales</taxon>
        <taxon>Erythrobacteraceae</taxon>
        <taxon>Tsuneonella</taxon>
    </lineage>
</organism>
<sequence length="270" mass="28206">MTKVMKASAVAAVLCSLAAPSIVASQEDGGAQERDFVGPYLQQKQSELAAQDGLLNASGKANIAKGIYSVLIARDPLANKDIEGGARKDEVRSALLRTLANYLASVGKTPADLNQALRSGISPVEAAANVLFYRPDTQQEFWASEVVVVGRLKSVSPIQGVKGIGSAANFEVVESLKGGYSAGDTIQLMQASGTDVAIAGELTEGSAGDYLLLVSPTRYAAFTGTRPSPKATRVLAQFSPYRITDGTLVATGYSAASNGKSLADYREQIN</sequence>
<evidence type="ECO:0000313" key="3">
    <source>
        <dbReference type="Proteomes" id="UP001142648"/>
    </source>
</evidence>
<evidence type="ECO:0000256" key="1">
    <source>
        <dbReference type="SAM" id="SignalP"/>
    </source>
</evidence>
<evidence type="ECO:0000313" key="2">
    <source>
        <dbReference type="EMBL" id="MCT2560064.1"/>
    </source>
</evidence>
<accession>A0A9X2W4G5</accession>
<proteinExistence type="predicted"/>
<keyword evidence="1" id="KW-0732">Signal</keyword>
<reference evidence="2" key="1">
    <citation type="submission" date="2022-09" db="EMBL/GenBank/DDBJ databases">
        <title>The genome sequence of Tsuneonella sp. YG55.</title>
        <authorList>
            <person name="Liu Y."/>
        </authorList>
    </citation>
    <scope>NUCLEOTIDE SEQUENCE</scope>
    <source>
        <strain evidence="2">YG55</strain>
    </source>
</reference>
<dbReference type="Proteomes" id="UP001142648">
    <property type="component" value="Unassembled WGS sequence"/>
</dbReference>
<dbReference type="EMBL" id="JAOAMV010000008">
    <property type="protein sequence ID" value="MCT2560064.1"/>
    <property type="molecule type" value="Genomic_DNA"/>
</dbReference>
<feature type="signal peptide" evidence="1">
    <location>
        <begin position="1"/>
        <end position="24"/>
    </location>
</feature>